<protein>
    <submittedName>
        <fullName evidence="1">Uncharacterized protein</fullName>
    </submittedName>
</protein>
<sequence length="194" mass="21319">MPQLLFQSSMTTFMSAFQLAFSGHTSAVHATVRAALEAALYGYVISRGEDHFGRWKNPPQDSKKKVRASEAFRFLKEEGIDEHVQLKANYEALIALGAHPNKPSISLHTRLTTRDDVDESEFIAIYGPSKQSAVYIANAIGTAALTMVVAGATLTDCRARLFEEGRTLYKRLLDYLESNAAPPRPASNGTPTRS</sequence>
<dbReference type="EMBL" id="CP148753">
    <property type="protein sequence ID" value="WXR76582.1"/>
    <property type="molecule type" value="Genomic_DNA"/>
</dbReference>
<evidence type="ECO:0000313" key="2">
    <source>
        <dbReference type="Proteomes" id="UP001456224"/>
    </source>
</evidence>
<keyword evidence="2" id="KW-1185">Reference proteome</keyword>
<organism evidence="1 2">
    <name type="scientific">Achromobacter veterisilvae</name>
    <dbReference type="NCBI Taxonomy" id="2069367"/>
    <lineage>
        <taxon>Bacteria</taxon>
        <taxon>Pseudomonadati</taxon>
        <taxon>Pseudomonadota</taxon>
        <taxon>Betaproteobacteria</taxon>
        <taxon>Burkholderiales</taxon>
        <taxon>Alcaligenaceae</taxon>
        <taxon>Achromobacter</taxon>
    </lineage>
</organism>
<gene>
    <name evidence="1" type="ORF">WHX56_14125</name>
</gene>
<accession>A0ABZ2SB63</accession>
<name>A0ABZ2SB63_9BURK</name>
<evidence type="ECO:0000313" key="1">
    <source>
        <dbReference type="EMBL" id="WXR76582.1"/>
    </source>
</evidence>
<proteinExistence type="predicted"/>
<dbReference type="RefSeq" id="WP_338881553.1">
    <property type="nucleotide sequence ID" value="NZ_CP148753.1"/>
</dbReference>
<dbReference type="Proteomes" id="UP001456224">
    <property type="component" value="Chromosome"/>
</dbReference>
<reference evidence="1 2" key="1">
    <citation type="submission" date="2024-03" db="EMBL/GenBank/DDBJ databases">
        <title>Reference genomes for the five species model microbial community.</title>
        <authorList>
            <person name="Padfield D."/>
        </authorList>
    </citation>
    <scope>NUCLEOTIDE SEQUENCE [LARGE SCALE GENOMIC DNA]</scope>
    <source>
        <strain evidence="1 2">AB1</strain>
    </source>
</reference>